<dbReference type="PANTHER" id="PTHR13707">
    <property type="entry name" value="KETOACID-COENZYME A TRANSFERASE"/>
    <property type="match status" value="1"/>
</dbReference>
<dbReference type="GO" id="GO:0046952">
    <property type="term" value="P:ketone body catabolic process"/>
    <property type="evidence" value="ECO:0007669"/>
    <property type="project" value="InterPro"/>
</dbReference>
<dbReference type="PROSITE" id="PS01274">
    <property type="entry name" value="COA_TRANSF_2"/>
    <property type="match status" value="1"/>
</dbReference>
<comment type="catalytic activity">
    <reaction evidence="8">
        <text>a 3-oxo acid + succinyl-CoA = a 3-oxoacyl-CoA + succinate</text>
        <dbReference type="Rhea" id="RHEA:24564"/>
        <dbReference type="ChEBI" id="CHEBI:30031"/>
        <dbReference type="ChEBI" id="CHEBI:35973"/>
        <dbReference type="ChEBI" id="CHEBI:57292"/>
        <dbReference type="ChEBI" id="CHEBI:90726"/>
        <dbReference type="EC" id="2.8.3.5"/>
    </reaction>
</comment>
<dbReference type="PANTHER" id="PTHR13707:SF23">
    <property type="entry name" value="SUCCINYL-COA:3-KETOACID-COENZYME A TRANSFERASE"/>
    <property type="match status" value="1"/>
</dbReference>
<dbReference type="Proteomes" id="UP000192578">
    <property type="component" value="Unassembled WGS sequence"/>
</dbReference>
<evidence type="ECO:0000256" key="2">
    <source>
        <dbReference type="ARBA" id="ARBA00004753"/>
    </source>
</evidence>
<dbReference type="EMBL" id="MTYJ01000077">
    <property type="protein sequence ID" value="OQV16161.1"/>
    <property type="molecule type" value="Genomic_DNA"/>
</dbReference>
<dbReference type="AlphaFoldDB" id="A0A1W0WLS1"/>
<dbReference type="InterPro" id="IPR012792">
    <property type="entry name" value="3-oxoacid_CoA-transf_A"/>
</dbReference>
<dbReference type="GO" id="GO:0005739">
    <property type="term" value="C:mitochondrion"/>
    <property type="evidence" value="ECO:0007669"/>
    <property type="project" value="UniProtKB-SubCell"/>
</dbReference>
<dbReference type="EC" id="2.8.3.5" evidence="8"/>
<organism evidence="10 11">
    <name type="scientific">Hypsibius exemplaris</name>
    <name type="common">Freshwater tardigrade</name>
    <dbReference type="NCBI Taxonomy" id="2072580"/>
    <lineage>
        <taxon>Eukaryota</taxon>
        <taxon>Metazoa</taxon>
        <taxon>Ecdysozoa</taxon>
        <taxon>Tardigrada</taxon>
        <taxon>Eutardigrada</taxon>
        <taxon>Parachela</taxon>
        <taxon>Hypsibioidea</taxon>
        <taxon>Hypsibiidae</taxon>
        <taxon>Hypsibius</taxon>
    </lineage>
</organism>
<protein>
    <recommendedName>
        <fullName evidence="8">Succinyl-CoA:3-ketoacid-coenzyme A transferase</fullName>
        <ecNumber evidence="8">2.8.3.5</ecNumber>
    </recommendedName>
</protein>
<evidence type="ECO:0000256" key="9">
    <source>
        <dbReference type="PIRSR" id="PIRSR000858-1"/>
    </source>
</evidence>
<evidence type="ECO:0000313" key="11">
    <source>
        <dbReference type="Proteomes" id="UP000192578"/>
    </source>
</evidence>
<evidence type="ECO:0000256" key="1">
    <source>
        <dbReference type="ARBA" id="ARBA00004173"/>
    </source>
</evidence>
<keyword evidence="5" id="KW-0809">Transit peptide</keyword>
<dbReference type="InterPro" id="IPR012791">
    <property type="entry name" value="3-oxoacid_CoA-transf_B"/>
</dbReference>
<dbReference type="UniPathway" id="UPA00929">
    <property type="reaction ID" value="UER00894"/>
</dbReference>
<comment type="function">
    <text evidence="7 8">Key enzyme for ketone body catabolism. Transfers the CoA moiety from succinate to acetoacetate. Formation of the enzyme-CoA intermediate proceeds via an unstable anhydride species formed between the carboxylate groups of the enzyme and substrate.</text>
</comment>
<dbReference type="PIRSF" id="PIRSF000858">
    <property type="entry name" value="SCOT-t"/>
    <property type="match status" value="1"/>
</dbReference>
<accession>A0A1W0WLS1</accession>
<dbReference type="NCBIfam" id="TIGR02428">
    <property type="entry name" value="pcaJ_scoB_fam"/>
    <property type="match status" value="1"/>
</dbReference>
<dbReference type="FunFam" id="3.40.1080.10:FF:000002">
    <property type="entry name" value="Succinyl-CoA:3-ketoacid-coenzyme A transferase, mitochondrial"/>
    <property type="match status" value="1"/>
</dbReference>
<dbReference type="SUPFAM" id="SSF100950">
    <property type="entry name" value="NagB/RpiA/CoA transferase-like"/>
    <property type="match status" value="2"/>
</dbReference>
<evidence type="ECO:0000256" key="5">
    <source>
        <dbReference type="ARBA" id="ARBA00022946"/>
    </source>
</evidence>
<reference evidence="11" key="1">
    <citation type="submission" date="2017-01" db="EMBL/GenBank/DDBJ databases">
        <title>Comparative genomics of anhydrobiosis in the tardigrade Hypsibius dujardini.</title>
        <authorList>
            <person name="Yoshida Y."/>
            <person name="Koutsovoulos G."/>
            <person name="Laetsch D."/>
            <person name="Stevens L."/>
            <person name="Kumar S."/>
            <person name="Horikawa D."/>
            <person name="Ishino K."/>
            <person name="Komine S."/>
            <person name="Tomita M."/>
            <person name="Blaxter M."/>
            <person name="Arakawa K."/>
        </authorList>
    </citation>
    <scope>NUCLEOTIDE SEQUENCE [LARGE SCALE GENOMIC DNA]</scope>
    <source>
        <strain evidence="11">Z151</strain>
    </source>
</reference>
<name>A0A1W0WLS1_HYPEX</name>
<proteinExistence type="inferred from homology"/>
<evidence type="ECO:0000256" key="8">
    <source>
        <dbReference type="PIRNR" id="PIRNR000858"/>
    </source>
</evidence>
<comment type="subcellular location">
    <subcellularLocation>
        <location evidence="1">Mitochondrion</location>
    </subcellularLocation>
</comment>
<comment type="pathway">
    <text evidence="2 8">Ketone metabolism; succinyl-CoA degradation; acetoacetyl-CoA from succinyl-CoA: step 1/1.</text>
</comment>
<dbReference type="InterPro" id="IPR004164">
    <property type="entry name" value="CoA_transf_AS"/>
</dbReference>
<dbReference type="FunFam" id="3.40.1080.10:FF:000001">
    <property type="entry name" value="Succinyl-coa:3-ketoacid-coenzyme a transferase subunit b"/>
    <property type="match status" value="1"/>
</dbReference>
<keyword evidence="11" id="KW-1185">Reference proteome</keyword>
<evidence type="ECO:0000256" key="3">
    <source>
        <dbReference type="ARBA" id="ARBA00007154"/>
    </source>
</evidence>
<dbReference type="SMART" id="SM00882">
    <property type="entry name" value="CoA_trans"/>
    <property type="match status" value="2"/>
</dbReference>
<evidence type="ECO:0000256" key="7">
    <source>
        <dbReference type="ARBA" id="ARBA00054372"/>
    </source>
</evidence>
<comment type="caution">
    <text evidence="10">The sequence shown here is derived from an EMBL/GenBank/DDBJ whole genome shotgun (WGS) entry which is preliminary data.</text>
</comment>
<gene>
    <name evidence="10" type="ORF">BV898_09645</name>
</gene>
<sequence>MDLIAGCFGKVSSLKLYRRKNDLCDMFALRISGLRASGKLATWRPCGSLQQMQNLNAAASFFSTSSPRYDPKIFTDPVEAVKDIPDGAKILVGGFGLCGIPENLIGALVKTGVKDLTVVSNNCGVDDFGLGLMLKAKQIKRMISSYVGENKEFERQYLGGELELELTPQGTLAERIRAGGAGIPAFFTPTAVGTLVHEGGAPVKYSLDKKIAQASDTKESRMFHGREYIMEEAITGDFSIVKAYKADKLGNLIFRKSARNFNPAVCKAGKINIVEVEEIVEVGQLDPECIHVPGIYVHRLIKGAKYEKRIEKITLKKQAKTGLPTDLDEITRERIIRRAAKEFRDGMYANLGIGIPMLASNYIPDGMKVHLQSENGILGLGSYPENNQVDPDLINAGKQTVTVVPGASYFSSDDSFAMIRGGHIQLTMLGALQVSKRGDLANWMVPGKLVKGMGGAMDLVSASAAGTKVVVVMEHTTKTNEPKILDDCSLPLTGKACVDLIITEKGVFSVNKENGTLTLIEIAEGVAVADIVQTTGCAFELAKDLKPMD</sequence>
<dbReference type="OrthoDB" id="1933379at2759"/>
<dbReference type="InterPro" id="IPR014388">
    <property type="entry name" value="3-oxoacid_CoA-transferase"/>
</dbReference>
<dbReference type="Gene3D" id="3.40.1080.10">
    <property type="entry name" value="Glutaconate Coenzyme A-transferase"/>
    <property type="match status" value="2"/>
</dbReference>
<dbReference type="PROSITE" id="PS01273">
    <property type="entry name" value="COA_TRANSF_1"/>
    <property type="match status" value="1"/>
</dbReference>
<evidence type="ECO:0000256" key="6">
    <source>
        <dbReference type="ARBA" id="ARBA00023128"/>
    </source>
</evidence>
<keyword evidence="6 8" id="KW-0496">Mitochondrion</keyword>
<keyword evidence="4 8" id="KW-0808">Transferase</keyword>
<comment type="similarity">
    <text evidence="3 8">Belongs to the 3-oxoacid CoA-transferase family.</text>
</comment>
<evidence type="ECO:0000256" key="4">
    <source>
        <dbReference type="ARBA" id="ARBA00022679"/>
    </source>
</evidence>
<dbReference type="InterPro" id="IPR037171">
    <property type="entry name" value="NagB/RpiA_transferase-like"/>
</dbReference>
<evidence type="ECO:0000313" key="10">
    <source>
        <dbReference type="EMBL" id="OQV16161.1"/>
    </source>
</evidence>
<dbReference type="NCBIfam" id="TIGR02429">
    <property type="entry name" value="pcaI_scoA_fam"/>
    <property type="match status" value="1"/>
</dbReference>
<feature type="active site" description="5-glutamyl coenzyme A thioester intermediate" evidence="9">
    <location>
        <position position="374"/>
    </location>
</feature>
<dbReference type="InterPro" id="IPR004163">
    <property type="entry name" value="CoA_transf_BS"/>
</dbReference>
<dbReference type="InterPro" id="IPR004165">
    <property type="entry name" value="CoA_trans_fam_I"/>
</dbReference>
<dbReference type="Pfam" id="PF01144">
    <property type="entry name" value="CoA_trans"/>
    <property type="match status" value="2"/>
</dbReference>
<dbReference type="GO" id="GO:0008260">
    <property type="term" value="F:succinyl-CoA:3-oxo-acid CoA-transferase activity"/>
    <property type="evidence" value="ECO:0007669"/>
    <property type="project" value="UniProtKB-EC"/>
</dbReference>